<reference evidence="1 2" key="1">
    <citation type="submission" date="2010-06" db="EMBL/GenBank/DDBJ databases">
        <authorList>
            <person name="Muzny D."/>
            <person name="Qin X."/>
            <person name="Buhay C."/>
            <person name="Dugan-Rocha S."/>
            <person name="Ding Y."/>
            <person name="Chen G."/>
            <person name="Hawes A."/>
            <person name="Holder M."/>
            <person name="Jhangiani S."/>
            <person name="Johnson A."/>
            <person name="Khan Z."/>
            <person name="Li Z."/>
            <person name="Liu W."/>
            <person name="Liu X."/>
            <person name="Perez L."/>
            <person name="Shen H."/>
            <person name="Wang Q."/>
            <person name="Watt J."/>
            <person name="Xi L."/>
            <person name="Xin Y."/>
            <person name="Zhou J."/>
            <person name="Deng J."/>
            <person name="Jiang H."/>
            <person name="Liu Y."/>
            <person name="Qu J."/>
            <person name="Song X.-Z."/>
            <person name="Zhang L."/>
            <person name="Villasana D."/>
            <person name="Johnson A."/>
            <person name="Liu J."/>
            <person name="Liyanage D."/>
            <person name="Lorensuhewa L."/>
            <person name="Robinson T."/>
            <person name="Song A."/>
            <person name="Song B.-B."/>
            <person name="Dinh H."/>
            <person name="Thornton R."/>
            <person name="Coyle M."/>
            <person name="Francisco L."/>
            <person name="Jackson L."/>
            <person name="Javaid M."/>
            <person name="Korchina V."/>
            <person name="Kovar C."/>
            <person name="Mata R."/>
            <person name="Mathew T."/>
            <person name="Ngo R."/>
            <person name="Nguyen L."/>
            <person name="Nguyen N."/>
            <person name="Okwuonu G."/>
            <person name="Ongeri F."/>
            <person name="Pham C."/>
            <person name="Simmons D."/>
            <person name="Wilczek-Boney K."/>
            <person name="Hale W."/>
            <person name="Jakkamsetti A."/>
            <person name="Pham P."/>
            <person name="Ruth R."/>
            <person name="San Lucas F."/>
            <person name="Warren J."/>
            <person name="Zhang J."/>
            <person name="Zhao Z."/>
            <person name="Zhou C."/>
            <person name="Zhu D."/>
            <person name="Lee S."/>
            <person name="Bess C."/>
            <person name="Blankenburg K."/>
            <person name="Forbes L."/>
            <person name="Fu Q."/>
            <person name="Gubbala S."/>
            <person name="Hirani K."/>
            <person name="Jayaseelan J.C."/>
            <person name="Lara F."/>
            <person name="Munidasa M."/>
            <person name="Palculict T."/>
            <person name="Patil S."/>
            <person name="Pu L.-L."/>
            <person name="Saada N."/>
            <person name="Tang L."/>
            <person name="Weissenberger G."/>
            <person name="Zhu Y."/>
            <person name="Hemphill L."/>
            <person name="Shang Y."/>
            <person name="Youmans B."/>
            <person name="Ayvaz T."/>
            <person name="Ross M."/>
            <person name="Santibanez J."/>
            <person name="Aqrawi P."/>
            <person name="Gross S."/>
            <person name="Joshi V."/>
            <person name="Fowler G."/>
            <person name="Nazareth L."/>
            <person name="Reid J."/>
            <person name="Worley K."/>
            <person name="Petrosino J."/>
            <person name="Highlander S."/>
            <person name="Gibbs R."/>
        </authorList>
    </citation>
    <scope>NUCLEOTIDE SEQUENCE [LARGE SCALE GENOMIC DNA]</scope>
    <source>
        <strain evidence="1 2">JV-V03</strain>
    </source>
</reference>
<accession>A0AA87DDH8</accession>
<comment type="caution">
    <text evidence="1">The sequence shown here is derived from an EMBL/GenBank/DDBJ whole genome shotgun (WGS) entry which is preliminary data.</text>
</comment>
<dbReference type="Proteomes" id="UP000003672">
    <property type="component" value="Unassembled WGS sequence"/>
</dbReference>
<gene>
    <name evidence="1" type="ORF">HMPREF0514_11612</name>
</gene>
<sequence>MNFRSFPQGIKITNKFTSMWKRENKNPLIFEIKFHFCIIHKFMWAQT</sequence>
<proteinExistence type="predicted"/>
<dbReference type="EMBL" id="ACGO02000002">
    <property type="protein sequence ID" value="EFJ69542.1"/>
    <property type="molecule type" value="Genomic_DNA"/>
</dbReference>
<protein>
    <submittedName>
        <fullName evidence="1">Uncharacterized protein</fullName>
    </submittedName>
</protein>
<dbReference type="AlphaFoldDB" id="A0AA87DDH8"/>
<organism evidence="1 2">
    <name type="scientific">Lactobacillus paragasseri JV-V03</name>
    <dbReference type="NCBI Taxonomy" id="525326"/>
    <lineage>
        <taxon>Bacteria</taxon>
        <taxon>Bacillati</taxon>
        <taxon>Bacillota</taxon>
        <taxon>Bacilli</taxon>
        <taxon>Lactobacillales</taxon>
        <taxon>Lactobacillaceae</taxon>
        <taxon>Lactobacillus</taxon>
    </lineage>
</organism>
<name>A0AA87DDH8_9LACO</name>
<evidence type="ECO:0000313" key="2">
    <source>
        <dbReference type="Proteomes" id="UP000003672"/>
    </source>
</evidence>
<evidence type="ECO:0000313" key="1">
    <source>
        <dbReference type="EMBL" id="EFJ69542.1"/>
    </source>
</evidence>